<feature type="domain" description="PKD" evidence="3">
    <location>
        <begin position="350"/>
        <end position="437"/>
    </location>
</feature>
<dbReference type="InterPro" id="IPR000601">
    <property type="entry name" value="PKD_dom"/>
</dbReference>
<feature type="signal peptide" evidence="2">
    <location>
        <begin position="1"/>
        <end position="22"/>
    </location>
</feature>
<dbReference type="OrthoDB" id="2905884at2"/>
<name>A0A410MJC0_9BACI</name>
<dbReference type="AlphaFoldDB" id="A0A410MJC0"/>
<evidence type="ECO:0000313" key="5">
    <source>
        <dbReference type="Proteomes" id="UP000287756"/>
    </source>
</evidence>
<evidence type="ECO:0000256" key="2">
    <source>
        <dbReference type="SAM" id="SignalP"/>
    </source>
</evidence>
<reference evidence="4 5" key="1">
    <citation type="submission" date="2018-01" db="EMBL/GenBank/DDBJ databases">
        <title>The whole genome sequencing and assembly of Halobacillus litoralis ERB031 strain.</title>
        <authorList>
            <person name="Lee S.-J."/>
            <person name="Park M.-K."/>
            <person name="Kim J.-Y."/>
            <person name="Lee Y.-J."/>
            <person name="Yi H."/>
            <person name="Bahn Y.-S."/>
            <person name="Kim J.F."/>
            <person name="Lee D.-W."/>
        </authorList>
    </citation>
    <scope>NUCLEOTIDE SEQUENCE [LARGE SCALE GENOMIC DNA]</scope>
    <source>
        <strain evidence="4 5">ERB 031</strain>
        <plasmid evidence="5">pldw-31</plasmid>
    </source>
</reference>
<dbReference type="InterPro" id="IPR035986">
    <property type="entry name" value="PKD_dom_sf"/>
</dbReference>
<dbReference type="Proteomes" id="UP000287756">
    <property type="component" value="Plasmid pLDW-31"/>
</dbReference>
<dbReference type="Pfam" id="PF18911">
    <property type="entry name" value="PKD_4"/>
    <property type="match status" value="2"/>
</dbReference>
<feature type="region of interest" description="Disordered" evidence="1">
    <location>
        <begin position="252"/>
        <end position="291"/>
    </location>
</feature>
<evidence type="ECO:0000256" key="1">
    <source>
        <dbReference type="SAM" id="MobiDB-lite"/>
    </source>
</evidence>
<feature type="compositionally biased region" description="Polar residues" evidence="1">
    <location>
        <begin position="265"/>
        <end position="282"/>
    </location>
</feature>
<evidence type="ECO:0000259" key="3">
    <source>
        <dbReference type="PROSITE" id="PS50093"/>
    </source>
</evidence>
<dbReference type="SUPFAM" id="SSF49299">
    <property type="entry name" value="PKD domain"/>
    <property type="match status" value="2"/>
</dbReference>
<proteinExistence type="predicted"/>
<dbReference type="KEGG" id="hli:HLI_21480"/>
<organism evidence="4 5">
    <name type="scientific">Halobacillus litoralis</name>
    <dbReference type="NCBI Taxonomy" id="45668"/>
    <lineage>
        <taxon>Bacteria</taxon>
        <taxon>Bacillati</taxon>
        <taxon>Bacillota</taxon>
        <taxon>Bacilli</taxon>
        <taxon>Bacillales</taxon>
        <taxon>Bacillaceae</taxon>
        <taxon>Halobacillus</taxon>
    </lineage>
</organism>
<dbReference type="InterPro" id="IPR022409">
    <property type="entry name" value="PKD/Chitinase_dom"/>
</dbReference>
<keyword evidence="4" id="KW-0614">Plasmid</keyword>
<keyword evidence="2" id="KW-0732">Signal</keyword>
<dbReference type="SMART" id="SM00089">
    <property type="entry name" value="PKD"/>
    <property type="match status" value="2"/>
</dbReference>
<protein>
    <recommendedName>
        <fullName evidence="3">PKD domain-containing protein</fullName>
    </recommendedName>
</protein>
<dbReference type="CDD" id="cd00146">
    <property type="entry name" value="PKD"/>
    <property type="match status" value="2"/>
</dbReference>
<dbReference type="RefSeq" id="WP_128527056.1">
    <property type="nucleotide sequence ID" value="NZ_CP026119.1"/>
</dbReference>
<accession>A0A410MJC0</accession>
<geneLocation type="plasmid" evidence="5">
    <name>pldw-31</name>
</geneLocation>
<feature type="domain" description="PKD" evidence="3">
    <location>
        <begin position="259"/>
        <end position="346"/>
    </location>
</feature>
<dbReference type="Gene3D" id="2.60.40.10">
    <property type="entry name" value="Immunoglobulins"/>
    <property type="match status" value="2"/>
</dbReference>
<dbReference type="PROSITE" id="PS50093">
    <property type="entry name" value="PKD"/>
    <property type="match status" value="2"/>
</dbReference>
<evidence type="ECO:0000313" key="4">
    <source>
        <dbReference type="EMBL" id="QAS54827.1"/>
    </source>
</evidence>
<dbReference type="InterPro" id="IPR013783">
    <property type="entry name" value="Ig-like_fold"/>
</dbReference>
<dbReference type="EMBL" id="CP026119">
    <property type="protein sequence ID" value="QAS54827.1"/>
    <property type="molecule type" value="Genomic_DNA"/>
</dbReference>
<feature type="chain" id="PRO_5038641044" description="PKD domain-containing protein" evidence="2">
    <location>
        <begin position="23"/>
        <end position="667"/>
    </location>
</feature>
<gene>
    <name evidence="4" type="ORF">HLI_21480</name>
</gene>
<sequence length="667" mass="76169">MKKIFFSLTVILVVSISFPGNKANASIPVNSNGMYLEDVYWVEDFYPHHLYYDANIPFHLNSKYGKYLGKMLSVQDTETHLYGRTFAHSSTYYRWGKAMGGNPSYVRDYVRESKLERESDGRVFTRAHSRQLAESSGAELEVLFRSAGSTGVDRIVVKPTPYPTGDLNGPSVVNLNEDFTVSFDAREYYPYSGNRIKWELWFDDRFRVDSGTSYTSRITSKKIPLSLNGHGHRKMELRISDKVERETSITKNIYVNRPPEADFNASPNPTNTKKSVSFSNRSSDPDGDRLSYKYDYRKKGNSSWQRFSTATNPSQRFRSLGTYEVRLTATDTYGASDTEIKEIDVENQPPNANFTMSPNPTDRNTTVDFNDYSSDPENDSLTYQYHYRKKGALSWRSLSTRAEPSHRFTSLGTYEVRLRVTDIHGDYDTKTKEIDVENISPEVKVNYNPSPVYEGDDVDICITPTDEDKDRLKITLYIQKKGGSTQKVLEVSNLDSGTEKCHTVEDIEDGEYETTTTVTDGNDSKTVTLTFTAKELSITGHVNHTDKWEEKHMVLGNPLDHFYSGERFLLLADLIDYPVDYLNVFFEGYQLNSNLYTETVPLSADSPVSWVGDLYNSEFQDGNTKLRGGVITFDFEVKYQNGTIKRDTVNVEIIGDVYDVFQIKQKY</sequence>